<dbReference type="PANTHER" id="PTHR40465">
    <property type="entry name" value="CHROMOSOME 1, WHOLE GENOME SHOTGUN SEQUENCE"/>
    <property type="match status" value="1"/>
</dbReference>
<proteinExistence type="predicted"/>
<dbReference type="InParanoid" id="A0A2H3CSF4"/>
<gene>
    <name evidence="3" type="ORF">ARMGADRAFT_1019876</name>
</gene>
<dbReference type="InterPro" id="IPR045339">
    <property type="entry name" value="DUF6534"/>
</dbReference>
<dbReference type="AlphaFoldDB" id="A0A2H3CSF4"/>
<organism evidence="3 4">
    <name type="scientific">Armillaria gallica</name>
    <name type="common">Bulbous honey fungus</name>
    <name type="synonym">Armillaria bulbosa</name>
    <dbReference type="NCBI Taxonomy" id="47427"/>
    <lineage>
        <taxon>Eukaryota</taxon>
        <taxon>Fungi</taxon>
        <taxon>Dikarya</taxon>
        <taxon>Basidiomycota</taxon>
        <taxon>Agaricomycotina</taxon>
        <taxon>Agaricomycetes</taxon>
        <taxon>Agaricomycetidae</taxon>
        <taxon>Agaricales</taxon>
        <taxon>Marasmiineae</taxon>
        <taxon>Physalacriaceae</taxon>
        <taxon>Armillaria</taxon>
    </lineage>
</organism>
<feature type="domain" description="DUF6534" evidence="2">
    <location>
        <begin position="1"/>
        <end position="75"/>
    </location>
</feature>
<dbReference type="STRING" id="47427.A0A2H3CSF4"/>
<feature type="region of interest" description="Disordered" evidence="1">
    <location>
        <begin position="108"/>
        <end position="127"/>
    </location>
</feature>
<evidence type="ECO:0000259" key="2">
    <source>
        <dbReference type="Pfam" id="PF20152"/>
    </source>
</evidence>
<dbReference type="Pfam" id="PF20152">
    <property type="entry name" value="DUF6534"/>
    <property type="match status" value="1"/>
</dbReference>
<dbReference type="PANTHER" id="PTHR40465:SF1">
    <property type="entry name" value="DUF6534 DOMAIN-CONTAINING PROTEIN"/>
    <property type="match status" value="1"/>
</dbReference>
<evidence type="ECO:0000256" key="1">
    <source>
        <dbReference type="SAM" id="MobiDB-lite"/>
    </source>
</evidence>
<protein>
    <recommendedName>
        <fullName evidence="2">DUF6534 domain-containing protein</fullName>
    </recommendedName>
</protein>
<evidence type="ECO:0000313" key="4">
    <source>
        <dbReference type="Proteomes" id="UP000217790"/>
    </source>
</evidence>
<dbReference type="OrthoDB" id="3070057at2759"/>
<evidence type="ECO:0000313" key="3">
    <source>
        <dbReference type="EMBL" id="PBK82122.1"/>
    </source>
</evidence>
<accession>A0A2H3CSF4</accession>
<dbReference type="EMBL" id="KZ293721">
    <property type="protein sequence ID" value="PBK82122.1"/>
    <property type="molecule type" value="Genomic_DNA"/>
</dbReference>
<sequence length="127" mass="14115">MAYFLSRAQTGLKSTRILLSRLIRLSIETGTATAAIAVVHMALFLSYNNNYPTVPANCLVKMYSNTVLAVCNSRMTRRIRGGREDTTFHSFDSFDMSIGGLNIELRDTETSTNADSSLRPEISQRSD</sequence>
<name>A0A2H3CSF4_ARMGA</name>
<keyword evidence="4" id="KW-1185">Reference proteome</keyword>
<feature type="non-terminal residue" evidence="3">
    <location>
        <position position="127"/>
    </location>
</feature>
<dbReference type="Proteomes" id="UP000217790">
    <property type="component" value="Unassembled WGS sequence"/>
</dbReference>
<reference evidence="4" key="1">
    <citation type="journal article" date="2017" name="Nat. Ecol. Evol.">
        <title>Genome expansion and lineage-specific genetic innovations in the forest pathogenic fungi Armillaria.</title>
        <authorList>
            <person name="Sipos G."/>
            <person name="Prasanna A.N."/>
            <person name="Walter M.C."/>
            <person name="O'Connor E."/>
            <person name="Balint B."/>
            <person name="Krizsan K."/>
            <person name="Kiss B."/>
            <person name="Hess J."/>
            <person name="Varga T."/>
            <person name="Slot J."/>
            <person name="Riley R."/>
            <person name="Boka B."/>
            <person name="Rigling D."/>
            <person name="Barry K."/>
            <person name="Lee J."/>
            <person name="Mihaltcheva S."/>
            <person name="LaButti K."/>
            <person name="Lipzen A."/>
            <person name="Waldron R."/>
            <person name="Moloney N.M."/>
            <person name="Sperisen C."/>
            <person name="Kredics L."/>
            <person name="Vagvoelgyi C."/>
            <person name="Patrignani A."/>
            <person name="Fitzpatrick D."/>
            <person name="Nagy I."/>
            <person name="Doyle S."/>
            <person name="Anderson J.B."/>
            <person name="Grigoriev I.V."/>
            <person name="Gueldener U."/>
            <person name="Muensterkoetter M."/>
            <person name="Nagy L.G."/>
        </authorList>
    </citation>
    <scope>NUCLEOTIDE SEQUENCE [LARGE SCALE GENOMIC DNA]</scope>
    <source>
        <strain evidence="4">Ar21-2</strain>
    </source>
</reference>